<feature type="transmembrane region" description="Helical" evidence="1">
    <location>
        <begin position="7"/>
        <end position="27"/>
    </location>
</feature>
<dbReference type="EMBL" id="MHWW01000002">
    <property type="protein sequence ID" value="OHB16410.1"/>
    <property type="molecule type" value="Genomic_DNA"/>
</dbReference>
<sequence>MKYIFWANFILSLHILVVIIVLIGWYYPILQTTHLIITSLVLLAEIFLGYCPLTRWEFLLRKKVEPSINYDSSFLSYYAYKILKMDIPGRKIKYPAIVILVVVLALNILYK</sequence>
<keyword evidence="1" id="KW-1133">Transmembrane helix</keyword>
<evidence type="ECO:0000313" key="3">
    <source>
        <dbReference type="Proteomes" id="UP000177697"/>
    </source>
</evidence>
<keyword evidence="1" id="KW-0812">Transmembrane</keyword>
<accession>A0A1G2V484</accession>
<gene>
    <name evidence="2" type="ORF">A2431_01790</name>
</gene>
<name>A0A1G2V484_9BACT</name>
<protein>
    <recommendedName>
        <fullName evidence="4">DUF2784 domain-containing protein</fullName>
    </recommendedName>
</protein>
<proteinExistence type="predicted"/>
<dbReference type="AlphaFoldDB" id="A0A1G2V484"/>
<feature type="transmembrane region" description="Helical" evidence="1">
    <location>
        <begin position="33"/>
        <end position="53"/>
    </location>
</feature>
<reference evidence="2 3" key="1">
    <citation type="journal article" date="2016" name="Nat. Commun.">
        <title>Thousands of microbial genomes shed light on interconnected biogeochemical processes in an aquifer system.</title>
        <authorList>
            <person name="Anantharaman K."/>
            <person name="Brown C.T."/>
            <person name="Hug L.A."/>
            <person name="Sharon I."/>
            <person name="Castelle C.J."/>
            <person name="Probst A.J."/>
            <person name="Thomas B.C."/>
            <person name="Singh A."/>
            <person name="Wilkins M.J."/>
            <person name="Karaoz U."/>
            <person name="Brodie E.L."/>
            <person name="Williams K.H."/>
            <person name="Hubbard S.S."/>
            <person name="Banfield J.F."/>
        </authorList>
    </citation>
    <scope>NUCLEOTIDE SEQUENCE [LARGE SCALE GENOMIC DNA]</scope>
</reference>
<dbReference type="Pfam" id="PF10861">
    <property type="entry name" value="DUF2784"/>
    <property type="match status" value="1"/>
</dbReference>
<evidence type="ECO:0000256" key="1">
    <source>
        <dbReference type="SAM" id="Phobius"/>
    </source>
</evidence>
<keyword evidence="1" id="KW-0472">Membrane</keyword>
<evidence type="ECO:0008006" key="4">
    <source>
        <dbReference type="Google" id="ProtNLM"/>
    </source>
</evidence>
<evidence type="ECO:0000313" key="2">
    <source>
        <dbReference type="EMBL" id="OHB16410.1"/>
    </source>
</evidence>
<comment type="caution">
    <text evidence="2">The sequence shown here is derived from an EMBL/GenBank/DDBJ whole genome shotgun (WGS) entry which is preliminary data.</text>
</comment>
<dbReference type="InterPro" id="IPR021218">
    <property type="entry name" value="DUF2784"/>
</dbReference>
<organism evidence="2 3">
    <name type="scientific">Candidatus Zambryskibacteria bacterium RIFOXYC1_FULL_39_10</name>
    <dbReference type="NCBI Taxonomy" id="1802779"/>
    <lineage>
        <taxon>Bacteria</taxon>
        <taxon>Candidatus Zambryskiibacteriota</taxon>
    </lineage>
</organism>
<dbReference type="Proteomes" id="UP000177697">
    <property type="component" value="Unassembled WGS sequence"/>
</dbReference>
<feature type="transmembrane region" description="Helical" evidence="1">
    <location>
        <begin position="92"/>
        <end position="110"/>
    </location>
</feature>